<dbReference type="InterPro" id="IPR001497">
    <property type="entry name" value="MethylDNA_cys_MeTrfase_AS"/>
</dbReference>
<evidence type="ECO:0000313" key="8">
    <source>
        <dbReference type="EMBL" id="WOJ97232.1"/>
    </source>
</evidence>
<proteinExistence type="predicted"/>
<dbReference type="RefSeq" id="WP_407327955.1">
    <property type="nucleotide sequence ID" value="NZ_CP136865.1"/>
</dbReference>
<evidence type="ECO:0000313" key="9">
    <source>
        <dbReference type="Proteomes" id="UP001626549"/>
    </source>
</evidence>
<comment type="catalytic activity">
    <reaction evidence="6">
        <text>a 6-O-methyl-2'-deoxyguanosine in DNA + L-cysteinyl-[protein] = S-methyl-L-cysteinyl-[protein] + a 2'-deoxyguanosine in DNA</text>
        <dbReference type="Rhea" id="RHEA:24000"/>
        <dbReference type="Rhea" id="RHEA-COMP:10131"/>
        <dbReference type="Rhea" id="RHEA-COMP:10132"/>
        <dbReference type="Rhea" id="RHEA-COMP:11367"/>
        <dbReference type="Rhea" id="RHEA-COMP:11368"/>
        <dbReference type="ChEBI" id="CHEBI:29950"/>
        <dbReference type="ChEBI" id="CHEBI:82612"/>
        <dbReference type="ChEBI" id="CHEBI:85445"/>
        <dbReference type="ChEBI" id="CHEBI:85448"/>
        <dbReference type="EC" id="2.1.1.63"/>
    </reaction>
</comment>
<dbReference type="InterPro" id="IPR014048">
    <property type="entry name" value="MethylDNA_cys_MeTrfase_DNA-bd"/>
</dbReference>
<dbReference type="EC" id="2.1.1.63" evidence="8"/>
<keyword evidence="9" id="KW-1185">Reference proteome</keyword>
<dbReference type="SUPFAM" id="SSF46767">
    <property type="entry name" value="Methylated DNA-protein cysteine methyltransferase, C-terminal domain"/>
    <property type="match status" value="1"/>
</dbReference>
<evidence type="ECO:0000256" key="6">
    <source>
        <dbReference type="ARBA" id="ARBA00049348"/>
    </source>
</evidence>
<keyword evidence="4" id="KW-0227">DNA damage</keyword>
<organism evidence="8 9">
    <name type="scientific">Congregibacter brevis</name>
    <dbReference type="NCBI Taxonomy" id="3081201"/>
    <lineage>
        <taxon>Bacteria</taxon>
        <taxon>Pseudomonadati</taxon>
        <taxon>Pseudomonadota</taxon>
        <taxon>Gammaproteobacteria</taxon>
        <taxon>Cellvibrionales</taxon>
        <taxon>Halieaceae</taxon>
        <taxon>Congregibacter</taxon>
    </lineage>
</organism>
<dbReference type="PANTHER" id="PTHR10815:SF5">
    <property type="entry name" value="METHYLATED-DNA--PROTEIN-CYSTEINE METHYLTRANSFERASE"/>
    <property type="match status" value="1"/>
</dbReference>
<protein>
    <submittedName>
        <fullName evidence="8">Methylated-DNA--[protein]-cysteine S-methyltransferase</fullName>
        <ecNumber evidence="8">2.1.1.63</ecNumber>
    </submittedName>
</protein>
<dbReference type="GO" id="GO:0003908">
    <property type="term" value="F:methylated-DNA-[protein]-cysteine S-methyltransferase activity"/>
    <property type="evidence" value="ECO:0007669"/>
    <property type="project" value="UniProtKB-EC"/>
</dbReference>
<dbReference type="NCBIfam" id="TIGR00589">
    <property type="entry name" value="ogt"/>
    <property type="match status" value="1"/>
</dbReference>
<dbReference type="EMBL" id="CP136865">
    <property type="protein sequence ID" value="WOJ97232.1"/>
    <property type="molecule type" value="Genomic_DNA"/>
</dbReference>
<accession>A0ABZ0IDW1</accession>
<dbReference type="InterPro" id="IPR036631">
    <property type="entry name" value="MGMT_N_sf"/>
</dbReference>
<evidence type="ECO:0000256" key="5">
    <source>
        <dbReference type="ARBA" id="ARBA00023204"/>
    </source>
</evidence>
<dbReference type="Gene3D" id="1.10.10.10">
    <property type="entry name" value="Winged helix-like DNA-binding domain superfamily/Winged helix DNA-binding domain"/>
    <property type="match status" value="1"/>
</dbReference>
<gene>
    <name evidence="8" type="ORF">R0137_01335</name>
</gene>
<keyword evidence="5" id="KW-0234">DNA repair</keyword>
<dbReference type="PROSITE" id="PS00374">
    <property type="entry name" value="MGMT"/>
    <property type="match status" value="1"/>
</dbReference>
<feature type="domain" description="Methylated-DNA-[protein]-cysteine S-methyltransferase DNA binding" evidence="7">
    <location>
        <begin position="85"/>
        <end position="166"/>
    </location>
</feature>
<evidence type="ECO:0000259" key="7">
    <source>
        <dbReference type="Pfam" id="PF01035"/>
    </source>
</evidence>
<sequence>MLFHLFETNFGTCAIGWNDIGLARVQLPESTPAETEARMIAANMTSAPATLPSFAREARDALLAYFSGEAVAMEDLVLDYSLVSPFNALIYRALRGVPRGEIVSYGDLAKEIGQPGAARAVGIVMSKNPWPVVVPCHRVIGANGKLTGFSAYGGVDTKLSLLTLEGTQFGDTPGLFDDPFFSEE</sequence>
<keyword evidence="3 8" id="KW-0808">Transferase</keyword>
<evidence type="ECO:0000256" key="4">
    <source>
        <dbReference type="ARBA" id="ARBA00022763"/>
    </source>
</evidence>
<dbReference type="CDD" id="cd06445">
    <property type="entry name" value="ATase"/>
    <property type="match status" value="1"/>
</dbReference>
<comment type="catalytic activity">
    <reaction evidence="1">
        <text>a 4-O-methyl-thymidine in DNA + L-cysteinyl-[protein] = a thymidine in DNA + S-methyl-L-cysteinyl-[protein]</text>
        <dbReference type="Rhea" id="RHEA:53428"/>
        <dbReference type="Rhea" id="RHEA-COMP:10131"/>
        <dbReference type="Rhea" id="RHEA-COMP:10132"/>
        <dbReference type="Rhea" id="RHEA-COMP:13555"/>
        <dbReference type="Rhea" id="RHEA-COMP:13556"/>
        <dbReference type="ChEBI" id="CHEBI:29950"/>
        <dbReference type="ChEBI" id="CHEBI:82612"/>
        <dbReference type="ChEBI" id="CHEBI:137386"/>
        <dbReference type="ChEBI" id="CHEBI:137387"/>
        <dbReference type="EC" id="2.1.1.63"/>
    </reaction>
</comment>
<dbReference type="PANTHER" id="PTHR10815">
    <property type="entry name" value="METHYLATED-DNA--PROTEIN-CYSTEINE METHYLTRANSFERASE"/>
    <property type="match status" value="1"/>
</dbReference>
<dbReference type="Pfam" id="PF01035">
    <property type="entry name" value="DNA_binding_1"/>
    <property type="match status" value="1"/>
</dbReference>
<keyword evidence="2 8" id="KW-0489">Methyltransferase</keyword>
<dbReference type="InterPro" id="IPR036388">
    <property type="entry name" value="WH-like_DNA-bd_sf"/>
</dbReference>
<reference evidence="8 9" key="1">
    <citation type="submission" date="2023-10" db="EMBL/GenBank/DDBJ databases">
        <title>Two novel species belonging to the OM43/NOR5 clade.</title>
        <authorList>
            <person name="Park M."/>
        </authorList>
    </citation>
    <scope>NUCLEOTIDE SEQUENCE [LARGE SCALE GENOMIC DNA]</scope>
    <source>
        <strain evidence="8 9">IMCC45268</strain>
    </source>
</reference>
<dbReference type="GO" id="GO:0032259">
    <property type="term" value="P:methylation"/>
    <property type="evidence" value="ECO:0007669"/>
    <property type="project" value="UniProtKB-KW"/>
</dbReference>
<name>A0ABZ0IDW1_9GAMM</name>
<dbReference type="Proteomes" id="UP001626549">
    <property type="component" value="Chromosome"/>
</dbReference>
<evidence type="ECO:0000256" key="3">
    <source>
        <dbReference type="ARBA" id="ARBA00022679"/>
    </source>
</evidence>
<evidence type="ECO:0000256" key="1">
    <source>
        <dbReference type="ARBA" id="ARBA00001286"/>
    </source>
</evidence>
<dbReference type="SUPFAM" id="SSF53155">
    <property type="entry name" value="Methylated DNA-protein cysteine methyltransferase domain"/>
    <property type="match status" value="1"/>
</dbReference>
<dbReference type="InterPro" id="IPR036217">
    <property type="entry name" value="MethylDNA_cys_MeTrfase_DNAb"/>
</dbReference>
<evidence type="ECO:0000256" key="2">
    <source>
        <dbReference type="ARBA" id="ARBA00022603"/>
    </source>
</evidence>